<dbReference type="RefSeq" id="XP_003082864.2">
    <property type="nucleotide sequence ID" value="XM_003082816.2"/>
</dbReference>
<gene>
    <name evidence="1" type="ORF">BE221DRAFT_75618</name>
</gene>
<organism evidence="1">
    <name type="scientific">Ostreococcus tauri</name>
    <name type="common">Marine green alga</name>
    <dbReference type="NCBI Taxonomy" id="70448"/>
    <lineage>
        <taxon>Eukaryota</taxon>
        <taxon>Viridiplantae</taxon>
        <taxon>Chlorophyta</taxon>
        <taxon>Mamiellophyceae</taxon>
        <taxon>Mamiellales</taxon>
        <taxon>Bathycoccaceae</taxon>
        <taxon>Ostreococcus</taxon>
    </lineage>
</organism>
<reference evidence="1" key="1">
    <citation type="submission" date="2017-04" db="EMBL/GenBank/DDBJ databases">
        <title>Population genomics of picophytoplankton unveils novel chromosome hypervariability.</title>
        <authorList>
            <consortium name="DOE Joint Genome Institute"/>
            <person name="Blanc-Mathieu R."/>
            <person name="Krasovec M."/>
            <person name="Hebrard M."/>
            <person name="Yau S."/>
            <person name="Desgranges E."/>
            <person name="Martin J."/>
            <person name="Schackwitz W."/>
            <person name="Kuo A."/>
            <person name="Salin G."/>
            <person name="Donnadieu C."/>
            <person name="Desdevises Y."/>
            <person name="Sanchez-Ferandin S."/>
            <person name="Moreau H."/>
            <person name="Rivals E."/>
            <person name="Grigoriev I.V."/>
            <person name="Grimsley N."/>
            <person name="Eyre-Walker A."/>
            <person name="Piganeau G."/>
        </authorList>
    </citation>
    <scope>NUCLEOTIDE SEQUENCE [LARGE SCALE GENOMIC DNA]</scope>
    <source>
        <strain evidence="1">RCC 1115</strain>
    </source>
</reference>
<dbReference type="OrthoDB" id="414243at2759"/>
<protein>
    <submittedName>
        <fullName evidence="1">Uncharacterized protein</fullName>
    </submittedName>
</protein>
<sequence>MVNAERGTVGDISAIAAVVIAKEFGVDAITAKAPKVKAYYDAKKSVVDAVCGSYSAWFKPEA</sequence>
<dbReference type="Proteomes" id="UP000195557">
    <property type="component" value="Unassembled WGS sequence"/>
</dbReference>
<evidence type="ECO:0000313" key="1">
    <source>
        <dbReference type="EMBL" id="OUS45838.1"/>
    </source>
</evidence>
<proteinExistence type="predicted"/>
<dbReference type="AlphaFoldDB" id="A0A1Y5I8D8"/>
<dbReference type="KEGG" id="ota:OT_ostta14g00630"/>
<accession>A0A1Y5I8D8</accession>
<name>A0A1Y5I8D8_OSTTA</name>
<dbReference type="EMBL" id="KZ155785">
    <property type="protein sequence ID" value="OUS45838.1"/>
    <property type="molecule type" value="Genomic_DNA"/>
</dbReference>